<dbReference type="Pfam" id="PF18759">
    <property type="entry name" value="Plavaka"/>
    <property type="match status" value="1"/>
</dbReference>
<evidence type="ECO:0000313" key="2">
    <source>
        <dbReference type="Proteomes" id="UP001194468"/>
    </source>
</evidence>
<comment type="caution">
    <text evidence="1">The sequence shown here is derived from an EMBL/GenBank/DDBJ whole genome shotgun (WGS) entry which is preliminary data.</text>
</comment>
<reference evidence="1" key="1">
    <citation type="submission" date="2019-10" db="EMBL/GenBank/DDBJ databases">
        <authorList>
            <consortium name="DOE Joint Genome Institute"/>
            <person name="Kuo A."/>
            <person name="Miyauchi S."/>
            <person name="Kiss E."/>
            <person name="Drula E."/>
            <person name="Kohler A."/>
            <person name="Sanchez-Garcia M."/>
            <person name="Andreopoulos B."/>
            <person name="Barry K.W."/>
            <person name="Bonito G."/>
            <person name="Buee M."/>
            <person name="Carver A."/>
            <person name="Chen C."/>
            <person name="Cichocki N."/>
            <person name="Clum A."/>
            <person name="Culley D."/>
            <person name="Crous P.W."/>
            <person name="Fauchery L."/>
            <person name="Girlanda M."/>
            <person name="Hayes R."/>
            <person name="Keri Z."/>
            <person name="LaButti K."/>
            <person name="Lipzen A."/>
            <person name="Lombard V."/>
            <person name="Magnuson J."/>
            <person name="Maillard F."/>
            <person name="Morin E."/>
            <person name="Murat C."/>
            <person name="Nolan M."/>
            <person name="Ohm R."/>
            <person name="Pangilinan J."/>
            <person name="Pereira M."/>
            <person name="Perotto S."/>
            <person name="Peter M."/>
            <person name="Riley R."/>
            <person name="Sitrit Y."/>
            <person name="Stielow B."/>
            <person name="Szollosi G."/>
            <person name="Zifcakova L."/>
            <person name="Stursova M."/>
            <person name="Spatafora J.W."/>
            <person name="Tedersoo L."/>
            <person name="Vaario L.-M."/>
            <person name="Yamada A."/>
            <person name="Yan M."/>
            <person name="Wang P."/>
            <person name="Xu J."/>
            <person name="Bruns T."/>
            <person name="Baldrian P."/>
            <person name="Vilgalys R."/>
            <person name="Henrissat B."/>
            <person name="Grigoriev I.V."/>
            <person name="Hibbett D."/>
            <person name="Nagy L.G."/>
            <person name="Martin F.M."/>
        </authorList>
    </citation>
    <scope>NUCLEOTIDE SEQUENCE</scope>
    <source>
        <strain evidence="1">BED1</strain>
    </source>
</reference>
<dbReference type="Proteomes" id="UP001194468">
    <property type="component" value="Unassembled WGS sequence"/>
</dbReference>
<dbReference type="EMBL" id="WHUW01000011">
    <property type="protein sequence ID" value="KAF8440780.1"/>
    <property type="molecule type" value="Genomic_DNA"/>
</dbReference>
<evidence type="ECO:0000313" key="1">
    <source>
        <dbReference type="EMBL" id="KAF8440780.1"/>
    </source>
</evidence>
<keyword evidence="2" id="KW-1185">Reference proteome</keyword>
<dbReference type="InterPro" id="IPR041078">
    <property type="entry name" value="Plavaka"/>
</dbReference>
<dbReference type="AlphaFoldDB" id="A0AAD4BVC8"/>
<proteinExistence type="predicted"/>
<feature type="non-terminal residue" evidence="1">
    <location>
        <position position="1"/>
    </location>
</feature>
<sequence>ELLPSGPCWQFQVIPTTHLTKKIVHLYYHDALEYIESLFNHPFLADKMEFSPFRLFTTAEHLVRIYTEWMSSDSTWEMQSQIPEGGSLCSVILSSNKTYIREI</sequence>
<gene>
    <name evidence="1" type="ORF">L210DRAFT_878952</name>
</gene>
<name>A0AAD4BVC8_BOLED</name>
<protein>
    <submittedName>
        <fullName evidence="1">Uncharacterized protein</fullName>
    </submittedName>
</protein>
<accession>A0AAD4BVC8</accession>
<reference evidence="1" key="2">
    <citation type="journal article" date="2020" name="Nat. Commun.">
        <title>Large-scale genome sequencing of mycorrhizal fungi provides insights into the early evolution of symbiotic traits.</title>
        <authorList>
            <person name="Miyauchi S."/>
            <person name="Kiss E."/>
            <person name="Kuo A."/>
            <person name="Drula E."/>
            <person name="Kohler A."/>
            <person name="Sanchez-Garcia M."/>
            <person name="Morin E."/>
            <person name="Andreopoulos B."/>
            <person name="Barry K.W."/>
            <person name="Bonito G."/>
            <person name="Buee M."/>
            <person name="Carver A."/>
            <person name="Chen C."/>
            <person name="Cichocki N."/>
            <person name="Clum A."/>
            <person name="Culley D."/>
            <person name="Crous P.W."/>
            <person name="Fauchery L."/>
            <person name="Girlanda M."/>
            <person name="Hayes R.D."/>
            <person name="Keri Z."/>
            <person name="LaButti K."/>
            <person name="Lipzen A."/>
            <person name="Lombard V."/>
            <person name="Magnuson J."/>
            <person name="Maillard F."/>
            <person name="Murat C."/>
            <person name="Nolan M."/>
            <person name="Ohm R.A."/>
            <person name="Pangilinan J."/>
            <person name="Pereira M.F."/>
            <person name="Perotto S."/>
            <person name="Peter M."/>
            <person name="Pfister S."/>
            <person name="Riley R."/>
            <person name="Sitrit Y."/>
            <person name="Stielow J.B."/>
            <person name="Szollosi G."/>
            <person name="Zifcakova L."/>
            <person name="Stursova M."/>
            <person name="Spatafora J.W."/>
            <person name="Tedersoo L."/>
            <person name="Vaario L.M."/>
            <person name="Yamada A."/>
            <person name="Yan M."/>
            <person name="Wang P."/>
            <person name="Xu J."/>
            <person name="Bruns T."/>
            <person name="Baldrian P."/>
            <person name="Vilgalys R."/>
            <person name="Dunand C."/>
            <person name="Henrissat B."/>
            <person name="Grigoriev I.V."/>
            <person name="Hibbett D."/>
            <person name="Nagy L.G."/>
            <person name="Martin F.M."/>
        </authorList>
    </citation>
    <scope>NUCLEOTIDE SEQUENCE</scope>
    <source>
        <strain evidence="1">BED1</strain>
    </source>
</reference>
<organism evidence="1 2">
    <name type="scientific">Boletus edulis BED1</name>
    <dbReference type="NCBI Taxonomy" id="1328754"/>
    <lineage>
        <taxon>Eukaryota</taxon>
        <taxon>Fungi</taxon>
        <taxon>Dikarya</taxon>
        <taxon>Basidiomycota</taxon>
        <taxon>Agaricomycotina</taxon>
        <taxon>Agaricomycetes</taxon>
        <taxon>Agaricomycetidae</taxon>
        <taxon>Boletales</taxon>
        <taxon>Boletineae</taxon>
        <taxon>Boletaceae</taxon>
        <taxon>Boletoideae</taxon>
        <taxon>Boletus</taxon>
    </lineage>
</organism>